<protein>
    <submittedName>
        <fullName evidence="2">Uncharacterized protein</fullName>
    </submittedName>
</protein>
<keyword evidence="3" id="KW-1185">Reference proteome</keyword>
<dbReference type="AlphaFoldDB" id="A0A151IL11"/>
<reference evidence="2 3" key="1">
    <citation type="submission" date="2016-03" db="EMBL/GenBank/DDBJ databases">
        <title>Cyphomyrmex costatus WGS genome.</title>
        <authorList>
            <person name="Nygaard S."/>
            <person name="Hu H."/>
            <person name="Boomsma J."/>
            <person name="Zhang G."/>
        </authorList>
    </citation>
    <scope>NUCLEOTIDE SEQUENCE [LARGE SCALE GENOMIC DNA]</scope>
    <source>
        <strain evidence="2">MS0001</strain>
        <tissue evidence="2">Whole body</tissue>
    </source>
</reference>
<organism evidence="2 3">
    <name type="scientific">Cyphomyrmex costatus</name>
    <dbReference type="NCBI Taxonomy" id="456900"/>
    <lineage>
        <taxon>Eukaryota</taxon>
        <taxon>Metazoa</taxon>
        <taxon>Ecdysozoa</taxon>
        <taxon>Arthropoda</taxon>
        <taxon>Hexapoda</taxon>
        <taxon>Insecta</taxon>
        <taxon>Pterygota</taxon>
        <taxon>Neoptera</taxon>
        <taxon>Endopterygota</taxon>
        <taxon>Hymenoptera</taxon>
        <taxon>Apocrita</taxon>
        <taxon>Aculeata</taxon>
        <taxon>Formicoidea</taxon>
        <taxon>Formicidae</taxon>
        <taxon>Myrmicinae</taxon>
        <taxon>Cyphomyrmex</taxon>
    </lineage>
</organism>
<feature type="transmembrane region" description="Helical" evidence="1">
    <location>
        <begin position="92"/>
        <end position="113"/>
    </location>
</feature>
<evidence type="ECO:0000313" key="3">
    <source>
        <dbReference type="Proteomes" id="UP000078542"/>
    </source>
</evidence>
<sequence>MAETMAHNRTTYDKTTTEKLNFTSVTFVPSNVVAAAFNAETTNPSVAMMGDPAGIVTTIKPHHRVYNATEYLIEQDELEHSILANFSDIQTVLLACISTLLPLIIALGIAFGVRHVWRKYRNNGDNENGLPWYKNVCNRNNVVESHQHHPHSGNVPVEDATRVLSAQDVS</sequence>
<keyword evidence="1" id="KW-0812">Transmembrane</keyword>
<name>A0A151IL11_9HYME</name>
<dbReference type="Proteomes" id="UP000078542">
    <property type="component" value="Unassembled WGS sequence"/>
</dbReference>
<evidence type="ECO:0000256" key="1">
    <source>
        <dbReference type="SAM" id="Phobius"/>
    </source>
</evidence>
<gene>
    <name evidence="2" type="ORF">ALC62_03761</name>
</gene>
<keyword evidence="1" id="KW-1133">Transmembrane helix</keyword>
<proteinExistence type="predicted"/>
<accession>A0A151IL11</accession>
<evidence type="ECO:0000313" key="2">
    <source>
        <dbReference type="EMBL" id="KYN05303.1"/>
    </source>
</evidence>
<keyword evidence="1" id="KW-0472">Membrane</keyword>
<dbReference type="EMBL" id="KQ977146">
    <property type="protein sequence ID" value="KYN05303.1"/>
    <property type="molecule type" value="Genomic_DNA"/>
</dbReference>